<evidence type="ECO:0000256" key="1">
    <source>
        <dbReference type="ARBA" id="ARBA00000971"/>
    </source>
</evidence>
<keyword evidence="9" id="KW-1185">Reference proteome</keyword>
<accession>A0AAW1LSV9</accession>
<dbReference type="PIRSF" id="PIRSF001473">
    <property type="entry name" value="FK506-bp_FPR3"/>
    <property type="match status" value="1"/>
</dbReference>
<feature type="domain" description="PPIase FKBP-type" evidence="7">
    <location>
        <begin position="331"/>
        <end position="419"/>
    </location>
</feature>
<evidence type="ECO:0000259" key="7">
    <source>
        <dbReference type="PROSITE" id="PS50059"/>
    </source>
</evidence>
<evidence type="ECO:0000313" key="8">
    <source>
        <dbReference type="EMBL" id="KAK9736865.1"/>
    </source>
</evidence>
<comment type="similarity">
    <text evidence="4">Belongs to the FKBP-type PPIase family.</text>
</comment>
<name>A0AAW1LSV9_POPJA</name>
<dbReference type="Gene3D" id="3.10.50.40">
    <property type="match status" value="1"/>
</dbReference>
<feature type="compositionally biased region" description="Acidic residues" evidence="6">
    <location>
        <begin position="147"/>
        <end position="217"/>
    </location>
</feature>
<evidence type="ECO:0000256" key="5">
    <source>
        <dbReference type="PROSITE-ProRule" id="PRU00277"/>
    </source>
</evidence>
<organism evidence="8 9">
    <name type="scientific">Popillia japonica</name>
    <name type="common">Japanese beetle</name>
    <dbReference type="NCBI Taxonomy" id="7064"/>
    <lineage>
        <taxon>Eukaryota</taxon>
        <taxon>Metazoa</taxon>
        <taxon>Ecdysozoa</taxon>
        <taxon>Arthropoda</taxon>
        <taxon>Hexapoda</taxon>
        <taxon>Insecta</taxon>
        <taxon>Pterygota</taxon>
        <taxon>Neoptera</taxon>
        <taxon>Endopterygota</taxon>
        <taxon>Coleoptera</taxon>
        <taxon>Polyphaga</taxon>
        <taxon>Scarabaeiformia</taxon>
        <taxon>Scarabaeidae</taxon>
        <taxon>Rutelinae</taxon>
        <taxon>Popillia</taxon>
    </lineage>
</organism>
<dbReference type="PANTHER" id="PTHR43811:SF19">
    <property type="entry name" value="39 KDA FK506-BINDING NUCLEAR PROTEIN"/>
    <property type="match status" value="1"/>
</dbReference>
<dbReference type="FunFam" id="3.10.50.40:FF:000006">
    <property type="entry name" value="Peptidyl-prolyl cis-trans isomerase"/>
    <property type="match status" value="1"/>
</dbReference>
<dbReference type="PROSITE" id="PS50059">
    <property type="entry name" value="FKBP_PPIASE"/>
    <property type="match status" value="1"/>
</dbReference>
<dbReference type="PANTHER" id="PTHR43811">
    <property type="entry name" value="FKBP-TYPE PEPTIDYL-PROLYL CIS-TRANS ISOMERASE FKPA"/>
    <property type="match status" value="1"/>
</dbReference>
<dbReference type="InterPro" id="IPR023566">
    <property type="entry name" value="PPIase_Fpr3/Fpr4-like"/>
</dbReference>
<reference evidence="8 9" key="1">
    <citation type="journal article" date="2024" name="BMC Genomics">
        <title>De novo assembly and annotation of Popillia japonica's genome with initial clues to its potential as an invasive pest.</title>
        <authorList>
            <person name="Cucini C."/>
            <person name="Boschi S."/>
            <person name="Funari R."/>
            <person name="Cardaioli E."/>
            <person name="Iannotti N."/>
            <person name="Marturano G."/>
            <person name="Paoli F."/>
            <person name="Bruttini M."/>
            <person name="Carapelli A."/>
            <person name="Frati F."/>
            <person name="Nardi F."/>
        </authorList>
    </citation>
    <scope>NUCLEOTIDE SEQUENCE [LARGE SCALE GENOMIC DNA]</scope>
    <source>
        <strain evidence="8">DMR45628</strain>
    </source>
</reference>
<feature type="compositionally biased region" description="Low complexity" evidence="6">
    <location>
        <begin position="242"/>
        <end position="251"/>
    </location>
</feature>
<feature type="compositionally biased region" description="Acidic residues" evidence="6">
    <location>
        <begin position="100"/>
        <end position="113"/>
    </location>
</feature>
<dbReference type="Gene3D" id="2.60.120.340">
    <property type="entry name" value="Nucleoplasmin core domain"/>
    <property type="match status" value="1"/>
</dbReference>
<protein>
    <recommendedName>
        <fullName evidence="4">FK506-binding protein</fullName>
        <ecNumber evidence="4">5.2.1.8</ecNumber>
    </recommendedName>
</protein>
<dbReference type="EC" id="5.2.1.8" evidence="4"/>
<evidence type="ECO:0000256" key="4">
    <source>
        <dbReference type="PIRNR" id="PIRNR001473"/>
    </source>
</evidence>
<dbReference type="GO" id="GO:0000785">
    <property type="term" value="C:chromatin"/>
    <property type="evidence" value="ECO:0007669"/>
    <property type="project" value="TreeGrafter"/>
</dbReference>
<feature type="compositionally biased region" description="Basic and acidic residues" evidence="6">
    <location>
        <begin position="252"/>
        <end position="294"/>
    </location>
</feature>
<evidence type="ECO:0000256" key="3">
    <source>
        <dbReference type="ARBA" id="ARBA00023235"/>
    </source>
</evidence>
<dbReference type="GO" id="GO:0005730">
    <property type="term" value="C:nucleolus"/>
    <property type="evidence" value="ECO:0007669"/>
    <property type="project" value="TreeGrafter"/>
</dbReference>
<keyword evidence="2 4" id="KW-0697">Rotamase</keyword>
<feature type="region of interest" description="Disordered" evidence="6">
    <location>
        <begin position="100"/>
        <end position="313"/>
    </location>
</feature>
<comment type="caution">
    <text evidence="8">The sequence shown here is derived from an EMBL/GenBank/DDBJ whole genome shotgun (WGS) entry which is preliminary data.</text>
</comment>
<gene>
    <name evidence="8" type="ORF">QE152_g11259</name>
</gene>
<dbReference type="SUPFAM" id="SSF54534">
    <property type="entry name" value="FKBP-like"/>
    <property type="match status" value="1"/>
</dbReference>
<dbReference type="InterPro" id="IPR041232">
    <property type="entry name" value="NPL"/>
</dbReference>
<evidence type="ECO:0000256" key="2">
    <source>
        <dbReference type="ARBA" id="ARBA00023110"/>
    </source>
</evidence>
<dbReference type="Pfam" id="PF17800">
    <property type="entry name" value="NPL"/>
    <property type="match status" value="1"/>
</dbReference>
<dbReference type="Proteomes" id="UP001458880">
    <property type="component" value="Unassembled WGS sequence"/>
</dbReference>
<evidence type="ECO:0000313" key="9">
    <source>
        <dbReference type="Proteomes" id="UP001458880"/>
    </source>
</evidence>
<dbReference type="InterPro" id="IPR001179">
    <property type="entry name" value="PPIase_FKBP_dom"/>
</dbReference>
<proteinExistence type="inferred from homology"/>
<comment type="catalytic activity">
    <reaction evidence="1 4 5">
        <text>[protein]-peptidylproline (omega=180) = [protein]-peptidylproline (omega=0)</text>
        <dbReference type="Rhea" id="RHEA:16237"/>
        <dbReference type="Rhea" id="RHEA-COMP:10747"/>
        <dbReference type="Rhea" id="RHEA-COMP:10748"/>
        <dbReference type="ChEBI" id="CHEBI:83833"/>
        <dbReference type="ChEBI" id="CHEBI:83834"/>
        <dbReference type="EC" id="5.2.1.8"/>
    </reaction>
</comment>
<dbReference type="Pfam" id="PF00254">
    <property type="entry name" value="FKBP_C"/>
    <property type="match status" value="1"/>
</dbReference>
<dbReference type="InterPro" id="IPR046357">
    <property type="entry name" value="PPIase_dom_sf"/>
</dbReference>
<evidence type="ECO:0000256" key="6">
    <source>
        <dbReference type="SAM" id="MobiDB-lite"/>
    </source>
</evidence>
<sequence length="419" mass="46348">MFWGLIMEPQRRYSQTVKKAFHISMAALDESTSDDSPTQVICSYDDRNYLLCTLEKGKTTQVALDLNYEIGDKISFATNGKAHVHLTGYLLEEQFPLGEADEGDDAEEDEEATVESTIGTKRQKKDSPNSPPKKKSKTLELLNAVDSNDEDDSDDSDVNTSDLTDDDDETMDTSALEEVEDEDDDDEDDDADEAEEDSDEEVEAEDSEDSSSDEQDDLIQQTKKVMENGVASKKQKKKQEKAQQQSPVQQQKSEKQKKGKQDKQKGDKTPAKTEKQEKTPAKGDKTPAKGEGKTPGKSPKQEGGSPQKKTIEGGVIIEDVRVGNGPVAKPGKFVKVYYEGRFKNNNKMFDSTTKGPGFEFRLGRQEVIKGWDVGLAGMKVGGKRRIICPPNMAYGQKGSPPTIPPNSTLVFEVELKNVK</sequence>
<dbReference type="EMBL" id="JASPKY010000108">
    <property type="protein sequence ID" value="KAK9736865.1"/>
    <property type="molecule type" value="Genomic_DNA"/>
</dbReference>
<dbReference type="GO" id="GO:0003755">
    <property type="term" value="F:peptidyl-prolyl cis-trans isomerase activity"/>
    <property type="evidence" value="ECO:0007669"/>
    <property type="project" value="UniProtKB-KW"/>
</dbReference>
<dbReference type="AlphaFoldDB" id="A0AAW1LSV9"/>
<keyword evidence="3 4" id="KW-0413">Isomerase</keyword>